<feature type="compositionally biased region" description="Basic residues" evidence="1">
    <location>
        <begin position="93"/>
        <end position="106"/>
    </location>
</feature>
<dbReference type="Proteomes" id="UP000441208">
    <property type="component" value="Unassembled WGS sequence"/>
</dbReference>
<sequence length="721" mass="81999">MSGTGLRNWRGEIIQLKAAVSSDGVDVEGRAAGAVGYDTTAAAAVGGRKSVGSPRQKKVLRKDEFGRDVEVVVEETEKRRKPSKSERKEDRKKDRKHKHKKHRHRCDKSSDRSRSPSLQGRLVGTPPPPDPFRSQLDEDRGAQVHRAKLIHSTGQNQRPGCLEQAVSTCLANSFRKRRSRVGRLHKMSTLLRDWDEGSKTKRKKLLEWFCSHFDPTHDGGCLLENECGADVALFLPRLLSWMLKTTARAINNTDESSVVSQNPGKMKCFALAEQVACLYVFFGSTNAHAYYREFQHADGLQLVLKIVAIQGNDSQTQKPLVSTTDRETLYHILLRISKMSRQRKEEISSLDGELAVIHGVLANGDIDDWKAESRVWTLCREVLLEQFVGNPNSLDQAHEAIVFMLRHSEVRLQLFGAEVLRELISDSSFSYDPEYRRRKEYDLVPLCLTLVRSTDVYLQHESLELLHALLQSPHLQDAICEALVYLVGQSAKALDPNVEERFISIEDTMEYETYIHLRSAFVHASQAVNTLMHSNRNFLSILVDTHGLLTPLSFVLVVERPHSLRWHSAAISIRYIFSHHCGAVSCLAQLFDVPTAELLLWKDRRGDDGEQLAEFLLGDETHQSHLALRFYQRGWYRPLSPRKQSDHSGTDRVLNDIEHNFETAARDYVPELQVQARVGENADEAEELETLEAQREHRLRIQLQKHFAQFRVVSAETSCVQ</sequence>
<evidence type="ECO:0000313" key="4">
    <source>
        <dbReference type="EMBL" id="KAE9135042.1"/>
    </source>
</evidence>
<comment type="caution">
    <text evidence="2">The sequence shown here is derived from an EMBL/GenBank/DDBJ whole genome shotgun (WGS) entry which is preliminary data.</text>
</comment>
<dbReference type="Proteomes" id="UP000476176">
    <property type="component" value="Unassembled WGS sequence"/>
</dbReference>
<evidence type="ECO:0000313" key="14">
    <source>
        <dbReference type="Proteomes" id="UP000440732"/>
    </source>
</evidence>
<dbReference type="Proteomes" id="UP000440367">
    <property type="component" value="Unassembled WGS sequence"/>
</dbReference>
<dbReference type="Proteomes" id="UP000437068">
    <property type="component" value="Unassembled WGS sequence"/>
</dbReference>
<evidence type="ECO:0000313" key="6">
    <source>
        <dbReference type="EMBL" id="KAE9234553.1"/>
    </source>
</evidence>
<dbReference type="PANTHER" id="PTHR34258">
    <property type="entry name" value="ARMADILLO-LIKE HELICAL DOMAIN CONTAINING PROTEIN 1"/>
    <property type="match status" value="1"/>
</dbReference>
<dbReference type="SUPFAM" id="SSF48371">
    <property type="entry name" value="ARM repeat"/>
    <property type="match status" value="2"/>
</dbReference>
<accession>A0A6A3FNW8</accession>
<dbReference type="Proteomes" id="UP000433483">
    <property type="component" value="Unassembled WGS sequence"/>
</dbReference>
<protein>
    <submittedName>
        <fullName evidence="2">Uncharacterized protein</fullName>
    </submittedName>
</protein>
<dbReference type="Proteomes" id="UP000429523">
    <property type="component" value="Unassembled WGS sequence"/>
</dbReference>
<dbReference type="Gene3D" id="1.25.10.10">
    <property type="entry name" value="Leucine-rich Repeat Variant"/>
    <property type="match status" value="1"/>
</dbReference>
<dbReference type="OrthoDB" id="278163at2759"/>
<evidence type="ECO:0000313" key="2">
    <source>
        <dbReference type="EMBL" id="KAE8947459.1"/>
    </source>
</evidence>
<evidence type="ECO:0000313" key="3">
    <source>
        <dbReference type="EMBL" id="KAE9134555.1"/>
    </source>
</evidence>
<gene>
    <name evidence="9" type="ORF">PF001_g492</name>
    <name evidence="8" type="ORF">PF002_g3037</name>
    <name evidence="7" type="ORF">PF004_g2158</name>
    <name evidence="6" type="ORF">PF005_g1845</name>
    <name evidence="5" type="ORF">PF006_g2263</name>
    <name evidence="4" type="ORF">PF007_g2697</name>
    <name evidence="2" type="ORF">PF009_g2943</name>
    <name evidence="3" type="ORF">PF010_g2409</name>
</gene>
<evidence type="ECO:0000313" key="7">
    <source>
        <dbReference type="EMBL" id="KAE9252068.1"/>
    </source>
</evidence>
<dbReference type="PANTHER" id="PTHR34258:SF1">
    <property type="entry name" value="ARMADILLO-LIKE HELICAL DOMAIN CONTAINING PROTEIN 1"/>
    <property type="match status" value="1"/>
</dbReference>
<dbReference type="Proteomes" id="UP000440732">
    <property type="component" value="Unassembled WGS sequence"/>
</dbReference>
<organism evidence="2 10">
    <name type="scientific">Phytophthora fragariae</name>
    <dbReference type="NCBI Taxonomy" id="53985"/>
    <lineage>
        <taxon>Eukaryota</taxon>
        <taxon>Sar</taxon>
        <taxon>Stramenopiles</taxon>
        <taxon>Oomycota</taxon>
        <taxon>Peronosporomycetes</taxon>
        <taxon>Peronosporales</taxon>
        <taxon>Peronosporaceae</taxon>
        <taxon>Phytophthora</taxon>
    </lineage>
</organism>
<evidence type="ECO:0000313" key="16">
    <source>
        <dbReference type="Proteomes" id="UP000476176"/>
    </source>
</evidence>
<dbReference type="InterPro" id="IPR011989">
    <property type="entry name" value="ARM-like"/>
</dbReference>
<evidence type="ECO:0000313" key="8">
    <source>
        <dbReference type="EMBL" id="KAE9254080.1"/>
    </source>
</evidence>
<reference evidence="10 11" key="1">
    <citation type="submission" date="2018-08" db="EMBL/GenBank/DDBJ databases">
        <title>Genomic investigation of the strawberry pathogen Phytophthora fragariae indicates pathogenicity is determined by transcriptional variation in three key races.</title>
        <authorList>
            <person name="Adams T.M."/>
            <person name="Armitage A.D."/>
            <person name="Sobczyk M.K."/>
            <person name="Bates H.J."/>
            <person name="Dunwell J.M."/>
            <person name="Nellist C.F."/>
            <person name="Harrison R.J."/>
        </authorList>
    </citation>
    <scope>NUCLEOTIDE SEQUENCE [LARGE SCALE GENOMIC DNA]</scope>
    <source>
        <strain evidence="9 12">A4</strain>
        <strain evidence="8 13">BC-1</strain>
        <strain evidence="7 16">BC-23</strain>
        <strain evidence="6 11">NOV-27</strain>
        <strain evidence="5 14">NOV-5</strain>
        <strain evidence="4 15">NOV-71</strain>
        <strain evidence="2 10">NOV-9</strain>
        <strain evidence="3 17">ONT-3</strain>
    </source>
</reference>
<proteinExistence type="predicted"/>
<evidence type="ECO:0000313" key="11">
    <source>
        <dbReference type="Proteomes" id="UP000433483"/>
    </source>
</evidence>
<evidence type="ECO:0000313" key="13">
    <source>
        <dbReference type="Proteomes" id="UP000440367"/>
    </source>
</evidence>
<evidence type="ECO:0000313" key="17">
    <source>
        <dbReference type="Proteomes" id="UP000488956"/>
    </source>
</evidence>
<evidence type="ECO:0000256" key="1">
    <source>
        <dbReference type="SAM" id="MobiDB-lite"/>
    </source>
</evidence>
<feature type="region of interest" description="Disordered" evidence="1">
    <location>
        <begin position="45"/>
        <end position="142"/>
    </location>
</feature>
<dbReference type="EMBL" id="QXGA01000063">
    <property type="protein sequence ID" value="KAE9153633.1"/>
    <property type="molecule type" value="Genomic_DNA"/>
</dbReference>
<name>A0A6A3FNW8_9STRA</name>
<dbReference type="EMBL" id="QXGD01000083">
    <property type="protein sequence ID" value="KAE9254080.1"/>
    <property type="molecule type" value="Genomic_DNA"/>
</dbReference>
<keyword evidence="11" id="KW-1185">Reference proteome</keyword>
<dbReference type="Proteomes" id="UP000488956">
    <property type="component" value="Unassembled WGS sequence"/>
</dbReference>
<feature type="compositionally biased region" description="Basic and acidic residues" evidence="1">
    <location>
        <begin position="61"/>
        <end position="92"/>
    </location>
</feature>
<evidence type="ECO:0000313" key="15">
    <source>
        <dbReference type="Proteomes" id="UP000441208"/>
    </source>
</evidence>
<dbReference type="EMBL" id="QXGC01000059">
    <property type="protein sequence ID" value="KAE9252068.1"/>
    <property type="molecule type" value="Genomic_DNA"/>
</dbReference>
<evidence type="ECO:0000313" key="5">
    <source>
        <dbReference type="EMBL" id="KAE9153633.1"/>
    </source>
</evidence>
<dbReference type="EMBL" id="QXFZ01000074">
    <property type="protein sequence ID" value="KAE9135042.1"/>
    <property type="molecule type" value="Genomic_DNA"/>
</dbReference>
<evidence type="ECO:0000313" key="10">
    <source>
        <dbReference type="Proteomes" id="UP000429523"/>
    </source>
</evidence>
<dbReference type="EMBL" id="QXFX01000065">
    <property type="protein sequence ID" value="KAE9134555.1"/>
    <property type="molecule type" value="Genomic_DNA"/>
</dbReference>
<evidence type="ECO:0000313" key="12">
    <source>
        <dbReference type="Proteomes" id="UP000437068"/>
    </source>
</evidence>
<dbReference type="EMBL" id="QXGB01000046">
    <property type="protein sequence ID" value="KAE9234553.1"/>
    <property type="molecule type" value="Genomic_DNA"/>
</dbReference>
<dbReference type="EMBL" id="QXGE01000009">
    <property type="protein sequence ID" value="KAE9330275.1"/>
    <property type="molecule type" value="Genomic_DNA"/>
</dbReference>
<evidence type="ECO:0000313" key="9">
    <source>
        <dbReference type="EMBL" id="KAE9330275.1"/>
    </source>
</evidence>
<dbReference type="InterPro" id="IPR041090">
    <property type="entry name" value="DUF5578"/>
</dbReference>
<dbReference type="InterPro" id="IPR016024">
    <property type="entry name" value="ARM-type_fold"/>
</dbReference>
<dbReference type="AlphaFoldDB" id="A0A6A3FNW8"/>
<dbReference type="EMBL" id="QXGF01000080">
    <property type="protein sequence ID" value="KAE8947459.1"/>
    <property type="molecule type" value="Genomic_DNA"/>
</dbReference>